<dbReference type="PANTHER" id="PTHR11361:SF20">
    <property type="entry name" value="MUTS PROTEIN HOMOLOG 5"/>
    <property type="match status" value="1"/>
</dbReference>
<comment type="similarity">
    <text evidence="1">Belongs to the DNA mismatch repair MutS family.</text>
</comment>
<evidence type="ECO:0000256" key="1">
    <source>
        <dbReference type="ARBA" id="ARBA00006271"/>
    </source>
</evidence>
<feature type="compositionally biased region" description="Low complexity" evidence="5">
    <location>
        <begin position="16"/>
        <end position="38"/>
    </location>
</feature>
<dbReference type="GO" id="GO:0006298">
    <property type="term" value="P:mismatch repair"/>
    <property type="evidence" value="ECO:0007669"/>
    <property type="project" value="InterPro"/>
</dbReference>
<dbReference type="GO" id="GO:0005524">
    <property type="term" value="F:ATP binding"/>
    <property type="evidence" value="ECO:0007669"/>
    <property type="project" value="UniProtKB-KW"/>
</dbReference>
<evidence type="ECO:0000256" key="5">
    <source>
        <dbReference type="SAM" id="MobiDB-lite"/>
    </source>
</evidence>
<proteinExistence type="inferred from homology"/>
<evidence type="ECO:0000256" key="3">
    <source>
        <dbReference type="ARBA" id="ARBA00022840"/>
    </source>
</evidence>
<dbReference type="GO" id="GO:0005634">
    <property type="term" value="C:nucleus"/>
    <property type="evidence" value="ECO:0007669"/>
    <property type="project" value="TreeGrafter"/>
</dbReference>
<dbReference type="InterPro" id="IPR036187">
    <property type="entry name" value="DNA_mismatch_repair_MutS_sf"/>
</dbReference>
<dbReference type="InterPro" id="IPR007696">
    <property type="entry name" value="DNA_mismatch_repair_MutS_core"/>
</dbReference>
<keyword evidence="4" id="KW-0238">DNA-binding</keyword>
<keyword evidence="3" id="KW-0067">ATP-binding</keyword>
<dbReference type="Gene3D" id="3.40.50.300">
    <property type="entry name" value="P-loop containing nucleotide triphosphate hydrolases"/>
    <property type="match status" value="1"/>
</dbReference>
<dbReference type="GO" id="GO:0140664">
    <property type="term" value="F:ATP-dependent DNA damage sensor activity"/>
    <property type="evidence" value="ECO:0007669"/>
    <property type="project" value="InterPro"/>
</dbReference>
<feature type="domain" description="DNA mismatch repair proteins mutS family" evidence="6">
    <location>
        <begin position="789"/>
        <end position="805"/>
    </location>
</feature>
<sequence length="973" mass="107377">MPYNSLQKLTFRHKSGTSGRSSSANSHVARSLHSSRSNRSARRSSTRSTDTVMPSIHRPMPTTPHEQQRGSEPSGNIDDGLGIEDDALHEVIMAVDLRERGTVGCCYYVARDEKLYFMEDLKLGDPDVVDALRTYIEPTVVLVSTKIDDAVIDRLDPEARSRSSEAGDNDQFRLPFLLEVRPSSEFYYEAAKSKLVGLRIGEEDGPQVTFVVPGDVVAEGYEDAENTPGQQGQLLRLSGWIDLESRLTVGCAGALLSYLQRRRAAAYLPGDDAAYTMFHVATLEMFSLRDTMFINGETLHSLQILESESHPHSHNQGPTKANSGSKEGLSIYGLFHHLARTPQGKHLLKQYFLRPSLNLDVINERLDTISTFLRPENATTMDNLVGNLKAVGNMRTVMINLRKGVAGGGPGKGIGFSKNVWKVVRLFAWHALKIKDALQEMGGADALPIRNSVFDKFHGVHFAQIGRRISEIVDFDESVEQSRTVILQGVDEELDHMKRTFVGLDSLLGEVARKLSERVPSSLQESLNVLYFPQIGFLTTVAVDAATGSAVWDGGFENPWERMFSTEEQVYFKNLEMREMDDHFGDLYGIISDREIEISHELAQFVLEYEAVLTTASDICGELDSLLALAQGAKQYNLCRPRVTHDNVISVKGGRHLLQELTVPSFVANDTHLAGGCGQEDNEHVDSLRTRIHPSSSSLRTSKRRDGSSTLILTGPNYSGKSVYLKQVALIVFMAHVGSFVPAERARIGLTDKILSRVTTRETVSRIQSAFMIDLQQVSLALSLATRRSLLIIDEFGKGTESSDGAGLAAAVFEYLLSLGNDCPKVVGATHFHEIFESGLFKPRPGLSFGHMEVRVDTAASQVEDQIMYLYNFRDGRSTSSFGTRRVFRLLPCAAMNGVPQEIVQRAEELVLLAARGQDLVAACSLMPGSEAVELEEAEQIARDFLEVGVGSDPKKTLEDILTVSTTTDTRSP</sequence>
<dbReference type="InterPro" id="IPR027417">
    <property type="entry name" value="P-loop_NTPase"/>
</dbReference>
<protein>
    <submittedName>
        <fullName evidence="7">Muts domain V-domain-containing protein</fullName>
    </submittedName>
</protein>
<dbReference type="PANTHER" id="PTHR11361">
    <property type="entry name" value="DNA MISMATCH REPAIR PROTEIN MUTS FAMILY MEMBER"/>
    <property type="match status" value="1"/>
</dbReference>
<dbReference type="SMART" id="SM00534">
    <property type="entry name" value="MUTSac"/>
    <property type="match status" value="1"/>
</dbReference>
<dbReference type="Gene3D" id="1.10.1420.10">
    <property type="match status" value="1"/>
</dbReference>
<feature type="region of interest" description="Disordered" evidence="5">
    <location>
        <begin position="1"/>
        <end position="82"/>
    </location>
</feature>
<dbReference type="InterPro" id="IPR045076">
    <property type="entry name" value="MutS"/>
</dbReference>
<reference evidence="7" key="1">
    <citation type="journal article" date="2020" name="Stud. Mycol.">
        <title>101 Dothideomycetes genomes: a test case for predicting lifestyles and emergence of pathogens.</title>
        <authorList>
            <person name="Haridas S."/>
            <person name="Albert R."/>
            <person name="Binder M."/>
            <person name="Bloem J."/>
            <person name="Labutti K."/>
            <person name="Salamov A."/>
            <person name="Andreopoulos B."/>
            <person name="Baker S."/>
            <person name="Barry K."/>
            <person name="Bills G."/>
            <person name="Bluhm B."/>
            <person name="Cannon C."/>
            <person name="Castanera R."/>
            <person name="Culley D."/>
            <person name="Daum C."/>
            <person name="Ezra D."/>
            <person name="Gonzalez J."/>
            <person name="Henrissat B."/>
            <person name="Kuo A."/>
            <person name="Liang C."/>
            <person name="Lipzen A."/>
            <person name="Lutzoni F."/>
            <person name="Magnuson J."/>
            <person name="Mondo S."/>
            <person name="Nolan M."/>
            <person name="Ohm R."/>
            <person name="Pangilinan J."/>
            <person name="Park H.-J."/>
            <person name="Ramirez L."/>
            <person name="Alfaro M."/>
            <person name="Sun H."/>
            <person name="Tritt A."/>
            <person name="Yoshinaga Y."/>
            <person name="Zwiers L.-H."/>
            <person name="Turgeon B."/>
            <person name="Goodwin S."/>
            <person name="Spatafora J."/>
            <person name="Crous P."/>
            <person name="Grigoriev I."/>
        </authorList>
    </citation>
    <scope>NUCLEOTIDE SEQUENCE</scope>
    <source>
        <strain evidence="7">CBS 627.86</strain>
    </source>
</reference>
<dbReference type="GO" id="GO:0030983">
    <property type="term" value="F:mismatched DNA binding"/>
    <property type="evidence" value="ECO:0007669"/>
    <property type="project" value="InterPro"/>
</dbReference>
<dbReference type="OrthoDB" id="29596at2759"/>
<dbReference type="Pfam" id="PF05192">
    <property type="entry name" value="MutS_III"/>
    <property type="match status" value="1"/>
</dbReference>
<dbReference type="Pfam" id="PF00488">
    <property type="entry name" value="MutS_V"/>
    <property type="match status" value="1"/>
</dbReference>
<evidence type="ECO:0000259" key="6">
    <source>
        <dbReference type="PROSITE" id="PS00486"/>
    </source>
</evidence>
<dbReference type="GO" id="GO:0051026">
    <property type="term" value="P:chiasma assembly"/>
    <property type="evidence" value="ECO:0007669"/>
    <property type="project" value="TreeGrafter"/>
</dbReference>
<gene>
    <name evidence="7" type="ORF">BDV96DRAFT_484618</name>
</gene>
<accession>A0A6A5ZQG4</accession>
<organism evidence="7 8">
    <name type="scientific">Lophiotrema nucula</name>
    <dbReference type="NCBI Taxonomy" id="690887"/>
    <lineage>
        <taxon>Eukaryota</taxon>
        <taxon>Fungi</taxon>
        <taxon>Dikarya</taxon>
        <taxon>Ascomycota</taxon>
        <taxon>Pezizomycotina</taxon>
        <taxon>Dothideomycetes</taxon>
        <taxon>Pleosporomycetidae</taxon>
        <taxon>Pleosporales</taxon>
        <taxon>Lophiotremataceae</taxon>
        <taxon>Lophiotrema</taxon>
    </lineage>
</organism>
<dbReference type="PROSITE" id="PS00486">
    <property type="entry name" value="DNA_MISMATCH_REPAIR_2"/>
    <property type="match status" value="1"/>
</dbReference>
<dbReference type="CDD" id="cd03281">
    <property type="entry name" value="ABC_MSH5_euk"/>
    <property type="match status" value="1"/>
</dbReference>
<dbReference type="SUPFAM" id="SSF48334">
    <property type="entry name" value="DNA repair protein MutS, domain III"/>
    <property type="match status" value="1"/>
</dbReference>
<evidence type="ECO:0000313" key="7">
    <source>
        <dbReference type="EMBL" id="KAF2120478.1"/>
    </source>
</evidence>
<dbReference type="Proteomes" id="UP000799770">
    <property type="component" value="Unassembled WGS sequence"/>
</dbReference>
<dbReference type="AlphaFoldDB" id="A0A6A5ZQG4"/>
<evidence type="ECO:0000313" key="8">
    <source>
        <dbReference type="Proteomes" id="UP000799770"/>
    </source>
</evidence>
<keyword evidence="8" id="KW-1185">Reference proteome</keyword>
<evidence type="ECO:0000256" key="2">
    <source>
        <dbReference type="ARBA" id="ARBA00022741"/>
    </source>
</evidence>
<keyword evidence="2" id="KW-0547">Nucleotide-binding</keyword>
<dbReference type="EMBL" id="ML977313">
    <property type="protein sequence ID" value="KAF2120478.1"/>
    <property type="molecule type" value="Genomic_DNA"/>
</dbReference>
<dbReference type="SMART" id="SM00533">
    <property type="entry name" value="MUTSd"/>
    <property type="match status" value="1"/>
</dbReference>
<dbReference type="SUPFAM" id="SSF52540">
    <property type="entry name" value="P-loop containing nucleoside triphosphate hydrolases"/>
    <property type="match status" value="1"/>
</dbReference>
<evidence type="ECO:0000256" key="4">
    <source>
        <dbReference type="ARBA" id="ARBA00023125"/>
    </source>
</evidence>
<dbReference type="InterPro" id="IPR000432">
    <property type="entry name" value="DNA_mismatch_repair_MutS_C"/>
</dbReference>
<name>A0A6A5ZQG4_9PLEO</name>